<dbReference type="AlphaFoldDB" id="A0A195E5G2"/>
<feature type="region of interest" description="Disordered" evidence="1">
    <location>
        <begin position="337"/>
        <end position="401"/>
    </location>
</feature>
<accession>A0A195E5G2</accession>
<name>A0A195E5G2_9HYME</name>
<dbReference type="STRING" id="471704.A0A195E5G2"/>
<gene>
    <name evidence="2" type="ORF">ALC57_07303</name>
</gene>
<sequence>MEEVAWRPCRRVPHASLMAVESMRFPSLRLVNNDDGDDNEAIYRHALAHVLVDVRRFESFREFAIFTRDTLVRERTASPLAMKGLDRSKYFVQCQLFLFTCAKSHRGISSTIDDTTLAEIQPHKRQFAYFAKRVAWVTSASGRNYKLNEASFTCCCSVLRARGESRWFPTRARNRNSGIEESSLNDSPFPRRFVAYATRTLRIPRESATPKAVHRIIVPWTPMIPSGSFTADDSSSSIVTEASCIRACCAITTISRQIGSSASTRATYAPENGILSRYSEFETADEERKPLGGCGIGGGGKPYRKLWEWVDGSDGIRVVAAAAAALAAAAARKGVQEGKRKKLPAAAAARTEGRRTGKKAAAAAAVNGKVKRKSEAEEERGRPSVGGAHRCGGRRGQSAAA</sequence>
<reference evidence="2 3" key="1">
    <citation type="submission" date="2015-09" db="EMBL/GenBank/DDBJ databases">
        <title>Trachymyrmex cornetzi WGS genome.</title>
        <authorList>
            <person name="Nygaard S."/>
            <person name="Hu H."/>
            <person name="Boomsma J."/>
            <person name="Zhang G."/>
        </authorList>
    </citation>
    <scope>NUCLEOTIDE SEQUENCE [LARGE SCALE GENOMIC DNA]</scope>
    <source>
        <strain evidence="2">Tcor2-1</strain>
        <tissue evidence="2">Whole body</tissue>
    </source>
</reference>
<dbReference type="EMBL" id="KQ979608">
    <property type="protein sequence ID" value="KYN20398.1"/>
    <property type="molecule type" value="Genomic_DNA"/>
</dbReference>
<evidence type="ECO:0000313" key="2">
    <source>
        <dbReference type="EMBL" id="KYN20398.1"/>
    </source>
</evidence>
<organism evidence="2 3">
    <name type="scientific">Trachymyrmex cornetzi</name>
    <dbReference type="NCBI Taxonomy" id="471704"/>
    <lineage>
        <taxon>Eukaryota</taxon>
        <taxon>Metazoa</taxon>
        <taxon>Ecdysozoa</taxon>
        <taxon>Arthropoda</taxon>
        <taxon>Hexapoda</taxon>
        <taxon>Insecta</taxon>
        <taxon>Pterygota</taxon>
        <taxon>Neoptera</taxon>
        <taxon>Endopterygota</taxon>
        <taxon>Hymenoptera</taxon>
        <taxon>Apocrita</taxon>
        <taxon>Aculeata</taxon>
        <taxon>Formicoidea</taxon>
        <taxon>Formicidae</taxon>
        <taxon>Myrmicinae</taxon>
        <taxon>Trachymyrmex</taxon>
    </lineage>
</organism>
<dbReference type="Proteomes" id="UP000078492">
    <property type="component" value="Unassembled WGS sequence"/>
</dbReference>
<proteinExistence type="predicted"/>
<feature type="compositionally biased region" description="Basic and acidic residues" evidence="1">
    <location>
        <begin position="373"/>
        <end position="382"/>
    </location>
</feature>
<evidence type="ECO:0000256" key="1">
    <source>
        <dbReference type="SAM" id="MobiDB-lite"/>
    </source>
</evidence>
<keyword evidence="3" id="KW-1185">Reference proteome</keyword>
<protein>
    <submittedName>
        <fullName evidence="2">Uncharacterized protein</fullName>
    </submittedName>
</protein>
<evidence type="ECO:0000313" key="3">
    <source>
        <dbReference type="Proteomes" id="UP000078492"/>
    </source>
</evidence>